<gene>
    <name evidence="1" type="ORF">BaRGS_00021674</name>
</gene>
<comment type="caution">
    <text evidence="1">The sequence shown here is derived from an EMBL/GenBank/DDBJ whole genome shotgun (WGS) entry which is preliminary data.</text>
</comment>
<accession>A0ABD0KIM1</accession>
<proteinExistence type="predicted"/>
<evidence type="ECO:0000313" key="2">
    <source>
        <dbReference type="Proteomes" id="UP001519460"/>
    </source>
</evidence>
<dbReference type="PANTHER" id="PTHR46448">
    <property type="entry name" value="PROTEIN KINASE DOMAIN-CONTAINING PROTEIN"/>
    <property type="match status" value="1"/>
</dbReference>
<dbReference type="EMBL" id="JACVVK020000170">
    <property type="protein sequence ID" value="KAK7487004.1"/>
    <property type="molecule type" value="Genomic_DNA"/>
</dbReference>
<organism evidence="1 2">
    <name type="scientific">Batillaria attramentaria</name>
    <dbReference type="NCBI Taxonomy" id="370345"/>
    <lineage>
        <taxon>Eukaryota</taxon>
        <taxon>Metazoa</taxon>
        <taxon>Spiralia</taxon>
        <taxon>Lophotrochozoa</taxon>
        <taxon>Mollusca</taxon>
        <taxon>Gastropoda</taxon>
        <taxon>Caenogastropoda</taxon>
        <taxon>Sorbeoconcha</taxon>
        <taxon>Cerithioidea</taxon>
        <taxon>Batillariidae</taxon>
        <taxon>Batillaria</taxon>
    </lineage>
</organism>
<evidence type="ECO:0000313" key="1">
    <source>
        <dbReference type="EMBL" id="KAK7487004.1"/>
    </source>
</evidence>
<protein>
    <recommendedName>
        <fullName evidence="3">FAM69 protein-kinase domain-containing protein</fullName>
    </recommendedName>
</protein>
<sequence length="332" mass="36967">ESLAVKARRRSGLILSCLNNGDAVFRLHSDVSSSAVFPSRGLGWERAAGWEPSPCGFLALTLEAAGKQKHGHVGGRSFGQIEVEDVFFLACLCSPRGERVNGVWDDWDRGEISYDLTRLLDFLSRSARGALAMNDFRRQQFVLVNGALKLSDVDDAGFDEPACSTDDQCVLHFSSANFTKRLKCQEGRCRGYNEYRNMFNAGRHFTTFLLPHGAPPGLRPLIDHVVSVYENCSLTTKELVSRMDKIVQLYKTGRYLNRTLPEDFATSFKEVPSSDLPGQFDYRCRMSMSGAGCTLSVFDQREAEDLCDADPDCRGVIMTQQKTWAGALMNDV</sequence>
<evidence type="ECO:0008006" key="3">
    <source>
        <dbReference type="Google" id="ProtNLM"/>
    </source>
</evidence>
<dbReference type="PANTHER" id="PTHR46448:SF4">
    <property type="entry name" value="EXTRACELLULAR TYROSINE-PROTEIN KINASE PKDCC-LIKE"/>
    <property type="match status" value="1"/>
</dbReference>
<reference evidence="1 2" key="1">
    <citation type="journal article" date="2023" name="Sci. Data">
        <title>Genome assembly of the Korean intertidal mud-creeper Batillaria attramentaria.</title>
        <authorList>
            <person name="Patra A.K."/>
            <person name="Ho P.T."/>
            <person name="Jun S."/>
            <person name="Lee S.J."/>
            <person name="Kim Y."/>
            <person name="Won Y.J."/>
        </authorList>
    </citation>
    <scope>NUCLEOTIDE SEQUENCE [LARGE SCALE GENOMIC DNA]</scope>
    <source>
        <strain evidence="1">Wonlab-2016</strain>
    </source>
</reference>
<dbReference type="Proteomes" id="UP001519460">
    <property type="component" value="Unassembled WGS sequence"/>
</dbReference>
<dbReference type="AlphaFoldDB" id="A0ABD0KIM1"/>
<name>A0ABD0KIM1_9CAEN</name>
<dbReference type="InterPro" id="IPR042983">
    <property type="entry name" value="PKDCC"/>
</dbReference>
<feature type="non-terminal residue" evidence="1">
    <location>
        <position position="1"/>
    </location>
</feature>
<keyword evidence="2" id="KW-1185">Reference proteome</keyword>